<dbReference type="Proteomes" id="UP001165082">
    <property type="component" value="Unassembled WGS sequence"/>
</dbReference>
<feature type="non-terminal residue" evidence="3">
    <location>
        <position position="351"/>
    </location>
</feature>
<dbReference type="SUPFAM" id="SSF54060">
    <property type="entry name" value="His-Me finger endonucleases"/>
    <property type="match status" value="1"/>
</dbReference>
<dbReference type="Pfam" id="PF04231">
    <property type="entry name" value="Endonuclease_1"/>
    <property type="match status" value="1"/>
</dbReference>
<comment type="caution">
    <text evidence="3">The sequence shown here is derived from an EMBL/GenBank/DDBJ whole genome shotgun (WGS) entry which is preliminary data.</text>
</comment>
<dbReference type="OrthoDB" id="423935at2759"/>
<keyword evidence="2" id="KW-0378">Hydrolase</keyword>
<dbReference type="PANTHER" id="PTHR33607:SF2">
    <property type="entry name" value="ENDONUCLEASE-1"/>
    <property type="match status" value="1"/>
</dbReference>
<dbReference type="EMBL" id="BRXZ01001740">
    <property type="protein sequence ID" value="GMH77593.1"/>
    <property type="molecule type" value="Genomic_DNA"/>
</dbReference>
<keyword evidence="4" id="KW-1185">Reference proteome</keyword>
<evidence type="ECO:0000313" key="3">
    <source>
        <dbReference type="EMBL" id="GMH77593.1"/>
    </source>
</evidence>
<reference evidence="3" key="1">
    <citation type="submission" date="2022-07" db="EMBL/GenBank/DDBJ databases">
        <title>Genome analysis of Parmales, a sister group of diatoms, reveals the evolutionary specialization of diatoms from phago-mixotrophs to photoautotrophs.</title>
        <authorList>
            <person name="Ban H."/>
            <person name="Sato S."/>
            <person name="Yoshikawa S."/>
            <person name="Kazumasa Y."/>
            <person name="Nakamura Y."/>
            <person name="Ichinomiya M."/>
            <person name="Saitoh K."/>
            <person name="Sato N."/>
            <person name="Blanc-Mathieu R."/>
            <person name="Endo H."/>
            <person name="Kuwata A."/>
            <person name="Ogata H."/>
        </authorList>
    </citation>
    <scope>NUCLEOTIDE SEQUENCE</scope>
</reference>
<dbReference type="GO" id="GO:0016787">
    <property type="term" value="F:hydrolase activity"/>
    <property type="evidence" value="ECO:0007669"/>
    <property type="project" value="UniProtKB-KW"/>
</dbReference>
<dbReference type="AlphaFoldDB" id="A0A9W7EI20"/>
<organism evidence="3 4">
    <name type="scientific">Triparma retinervis</name>
    <dbReference type="NCBI Taxonomy" id="2557542"/>
    <lineage>
        <taxon>Eukaryota</taxon>
        <taxon>Sar</taxon>
        <taxon>Stramenopiles</taxon>
        <taxon>Ochrophyta</taxon>
        <taxon>Bolidophyceae</taxon>
        <taxon>Parmales</taxon>
        <taxon>Triparmaceae</taxon>
        <taxon>Triparma</taxon>
    </lineage>
</organism>
<accession>A0A9W7EI20</accession>
<name>A0A9W7EI20_9STRA</name>
<dbReference type="InterPro" id="IPR044925">
    <property type="entry name" value="His-Me_finger_sf"/>
</dbReference>
<dbReference type="PANTHER" id="PTHR33607">
    <property type="entry name" value="ENDONUCLEASE-1"/>
    <property type="match status" value="1"/>
</dbReference>
<evidence type="ECO:0000256" key="1">
    <source>
        <dbReference type="ARBA" id="ARBA00022722"/>
    </source>
</evidence>
<dbReference type="InterPro" id="IPR007346">
    <property type="entry name" value="Endonuclease-I"/>
</dbReference>
<dbReference type="GO" id="GO:0004518">
    <property type="term" value="F:nuclease activity"/>
    <property type="evidence" value="ECO:0007669"/>
    <property type="project" value="UniProtKB-KW"/>
</dbReference>
<protein>
    <submittedName>
        <fullName evidence="3">Uncharacterized protein</fullName>
    </submittedName>
</protein>
<evidence type="ECO:0000256" key="2">
    <source>
        <dbReference type="ARBA" id="ARBA00022801"/>
    </source>
</evidence>
<proteinExistence type="predicted"/>
<evidence type="ECO:0000313" key="4">
    <source>
        <dbReference type="Proteomes" id="UP001165082"/>
    </source>
</evidence>
<sequence length="351" mass="37510">GDSDGWNREHVWPKSYGVGYTGADTSDLHSLRAADWSVNSARNNRYFDNCTSVEAGCTIPAHSEAAADTGKMSIAGTTGIFMPPASVRGDLARSLFYMATRYDGSETNTEDLTLSNCPCDTTFKLGMLSTLLEWHEADPPSLLALTDISSGASVYLTDNGFLGNSFRSGEGTLKFTAAVDIVAGTTISWVSDDPSEASAVGTWEEHGSFVLSATGDQLYIFTLTSSMNHNHIFAIQYRTSTFDDPMTAGLDDSSTKGALPSSLALGDFAVALAHHDNSRWEGGEGVTGGAKADFLSSIVDKDTWSGDDATGRSHGRHFSAVCNPLFSTTISFSNPNANANTYNNRKCNEYN</sequence>
<gene>
    <name evidence="3" type="ORF">TrRE_jg2057</name>
</gene>
<keyword evidence="1" id="KW-0540">Nuclease</keyword>